<name>D3PYB9_STANL</name>
<keyword evidence="8" id="KW-1185">Reference proteome</keyword>
<dbReference type="PROSITE" id="PS50850">
    <property type="entry name" value="MFS"/>
    <property type="match status" value="1"/>
</dbReference>
<dbReference type="GO" id="GO:0005886">
    <property type="term" value="C:plasma membrane"/>
    <property type="evidence" value="ECO:0007669"/>
    <property type="project" value="UniProtKB-SubCell"/>
</dbReference>
<reference evidence="7 8" key="1">
    <citation type="journal article" date="2009" name="Stand. Genomic Sci.">
        <title>Complete genome sequence of Stackebrandtia nassauensis type strain (LLR-40K-21).</title>
        <authorList>
            <person name="Munk C."/>
            <person name="Lapidus A."/>
            <person name="Copeland A."/>
            <person name="Jando M."/>
            <person name="Mayilraj S."/>
            <person name="Glavina Del Rio T."/>
            <person name="Nolan M."/>
            <person name="Chen F."/>
            <person name="Lucas S."/>
            <person name="Tice H."/>
            <person name="Cheng J.F."/>
            <person name="Han C."/>
            <person name="Detter J.C."/>
            <person name="Bruce D."/>
            <person name="Goodwin L."/>
            <person name="Chain P."/>
            <person name="Pitluck S."/>
            <person name="Goker M."/>
            <person name="Ovchinikova G."/>
            <person name="Pati A."/>
            <person name="Ivanova N."/>
            <person name="Mavromatis K."/>
            <person name="Chen A."/>
            <person name="Palaniappan K."/>
            <person name="Land M."/>
            <person name="Hauser L."/>
            <person name="Chang Y.J."/>
            <person name="Jeffries C.D."/>
            <person name="Bristow J."/>
            <person name="Eisen J.A."/>
            <person name="Markowitz V."/>
            <person name="Hugenholtz P."/>
            <person name="Kyrpides N.C."/>
            <person name="Klenk H.P."/>
        </authorList>
    </citation>
    <scope>NUCLEOTIDE SEQUENCE [LARGE SCALE GENOMIC DNA]</scope>
    <source>
        <strain evidence="8">DSM 44728 / CIP 108903 / NRRL B-16338 / NBRC 102104 / LLR-40K-21</strain>
    </source>
</reference>
<comment type="subcellular location">
    <subcellularLocation>
        <location evidence="1">Cell membrane</location>
        <topology evidence="1">Multi-pass membrane protein</topology>
    </subcellularLocation>
</comment>
<evidence type="ECO:0000313" key="7">
    <source>
        <dbReference type="EMBL" id="ADD41486.1"/>
    </source>
</evidence>
<feature type="transmembrane region" description="Helical" evidence="5">
    <location>
        <begin position="440"/>
        <end position="458"/>
    </location>
</feature>
<sequence>MGGMEQSPATVTSLRAVVPTVYLPAAIYSVGQGAIAPVVVLSALELGASTGVAAFIGALSGVGMLIGDVPAGAFAARVGDRRAMLWATVLVGVALVGCVVAPSVAVLAVAIAVVGMCNSVWMLARHSYLTEVVPLRLRGRAMSVLGGVQRVGRFLGPFIGAAAMQVWDTDGAYGVYVVAAVGAAVAVACVRDPQPAEPADEPVAPSGSSRTLREHLPVFRTLGVAVMILGAVRAANNVVIPLWGAHIELDATTTSLIFGIAGAVEMLLFYPAGSIMDRFGRRAIALPCLGIMAVALAWMPFTSGFATLLAASILLGIGNGVGSGIVMTLGADAAPAIGRAEFLGGWRLCVDLGFAMGPAVIGGVTAAASLGPAILVMAGLSVAGAGAMARWIPSRRSDGVARTSEPGHTEHLQACKYERSGTPMYTVHSKSIDPRKKRRIRLWALTLGALAVLVAVILPTTPAFADPPAALPASAPEADAKWQPALDYDKDGCYSTPAIGPDGTLNPGLNNSGDLNGNCRDQSDLDNTNAYSRSKCDDSGWCAYLYDLYFEKDQVVPGADAFGHRHDLEHIVVWVKDDQAQYVSTSQHGDYTTDPSDKVAWEGTHPKVVYHKDGGSTHCFRLGGDDEAPENHYGAWQYPDLVGWDNFPSGIRDTLVNADFGSASLAIKDGAFEDNLDKAKPDGIDFDPRA</sequence>
<keyword evidence="4 5" id="KW-0472">Membrane</keyword>
<dbReference type="CDD" id="cd17325">
    <property type="entry name" value="MFS_MdtG_SLC18_like"/>
    <property type="match status" value="1"/>
</dbReference>
<dbReference type="Proteomes" id="UP000000844">
    <property type="component" value="Chromosome"/>
</dbReference>
<evidence type="ECO:0000256" key="5">
    <source>
        <dbReference type="SAM" id="Phobius"/>
    </source>
</evidence>
<feature type="transmembrane region" description="Helical" evidence="5">
    <location>
        <begin position="374"/>
        <end position="392"/>
    </location>
</feature>
<dbReference type="InterPro" id="IPR008701">
    <property type="entry name" value="NPP1"/>
</dbReference>
<dbReference type="eggNOG" id="COG2814">
    <property type="taxonomic scope" value="Bacteria"/>
</dbReference>
<dbReference type="Pfam" id="PF07690">
    <property type="entry name" value="MFS_1"/>
    <property type="match status" value="2"/>
</dbReference>
<feature type="transmembrane region" description="Helical" evidence="5">
    <location>
        <begin position="173"/>
        <end position="190"/>
    </location>
</feature>
<dbReference type="AlphaFoldDB" id="D3PYB9"/>
<evidence type="ECO:0000313" key="8">
    <source>
        <dbReference type="Proteomes" id="UP000000844"/>
    </source>
</evidence>
<gene>
    <name evidence="7" type="ordered locus">Snas_1789</name>
</gene>
<dbReference type="HOGENOM" id="CLU_398967_0_0_11"/>
<protein>
    <submittedName>
        <fullName evidence="7">Necrosis inducing</fullName>
    </submittedName>
</protein>
<feature type="transmembrane region" description="Helical" evidence="5">
    <location>
        <begin position="218"/>
        <end position="235"/>
    </location>
</feature>
<proteinExistence type="predicted"/>
<evidence type="ECO:0000256" key="2">
    <source>
        <dbReference type="ARBA" id="ARBA00022692"/>
    </source>
</evidence>
<evidence type="ECO:0000256" key="3">
    <source>
        <dbReference type="ARBA" id="ARBA00022989"/>
    </source>
</evidence>
<dbReference type="Gene3D" id="1.20.1250.20">
    <property type="entry name" value="MFS general substrate transporter like domains"/>
    <property type="match status" value="2"/>
</dbReference>
<accession>D3PYB9</accession>
<feature type="transmembrane region" description="Helical" evidence="5">
    <location>
        <begin position="83"/>
        <end position="102"/>
    </location>
</feature>
<keyword evidence="3 5" id="KW-1133">Transmembrane helix</keyword>
<feature type="transmembrane region" description="Helical" evidence="5">
    <location>
        <begin position="348"/>
        <end position="368"/>
    </location>
</feature>
<dbReference type="InterPro" id="IPR020846">
    <property type="entry name" value="MFS_dom"/>
</dbReference>
<evidence type="ECO:0000256" key="1">
    <source>
        <dbReference type="ARBA" id="ARBA00004651"/>
    </source>
</evidence>
<feature type="transmembrane region" description="Helical" evidence="5">
    <location>
        <begin position="307"/>
        <end position="327"/>
    </location>
</feature>
<dbReference type="SUPFAM" id="SSF103473">
    <property type="entry name" value="MFS general substrate transporter"/>
    <property type="match status" value="1"/>
</dbReference>
<feature type="domain" description="Major facilitator superfamily (MFS) profile" evidence="6">
    <location>
        <begin position="17"/>
        <end position="396"/>
    </location>
</feature>
<feature type="transmembrane region" description="Helical" evidence="5">
    <location>
        <begin position="50"/>
        <end position="71"/>
    </location>
</feature>
<dbReference type="Pfam" id="PF05630">
    <property type="entry name" value="NPP1"/>
    <property type="match status" value="1"/>
</dbReference>
<dbReference type="STRING" id="446470.Snas_1789"/>
<dbReference type="InterPro" id="IPR036259">
    <property type="entry name" value="MFS_trans_sf"/>
</dbReference>
<dbReference type="KEGG" id="sna:Snas_1789"/>
<feature type="transmembrane region" description="Helical" evidence="5">
    <location>
        <begin position="21"/>
        <end position="44"/>
    </location>
</feature>
<dbReference type="PANTHER" id="PTHR33657">
    <property type="entry name" value="DOMAIN PROTEIN, PUTATIVE (AFU_ORTHOLOGUE AFUA_5G00600)-RELATED"/>
    <property type="match status" value="1"/>
</dbReference>
<keyword evidence="2 5" id="KW-0812">Transmembrane</keyword>
<evidence type="ECO:0000259" key="6">
    <source>
        <dbReference type="PROSITE" id="PS50850"/>
    </source>
</evidence>
<dbReference type="GO" id="GO:0022857">
    <property type="term" value="F:transmembrane transporter activity"/>
    <property type="evidence" value="ECO:0007669"/>
    <property type="project" value="InterPro"/>
</dbReference>
<evidence type="ECO:0000256" key="4">
    <source>
        <dbReference type="ARBA" id="ARBA00023136"/>
    </source>
</evidence>
<dbReference type="OrthoDB" id="3285241at2"/>
<feature type="transmembrane region" description="Helical" evidence="5">
    <location>
        <begin position="284"/>
        <end position="301"/>
    </location>
</feature>
<dbReference type="InterPro" id="IPR011701">
    <property type="entry name" value="MFS"/>
</dbReference>
<organism evidence="7 8">
    <name type="scientific">Stackebrandtia nassauensis (strain DSM 44728 / CIP 108903 / NRRL B-16338 / NBRC 102104 / LLR-40K-21)</name>
    <dbReference type="NCBI Taxonomy" id="446470"/>
    <lineage>
        <taxon>Bacteria</taxon>
        <taxon>Bacillati</taxon>
        <taxon>Actinomycetota</taxon>
        <taxon>Actinomycetes</taxon>
        <taxon>Glycomycetales</taxon>
        <taxon>Glycomycetaceae</taxon>
        <taxon>Stackebrandtia</taxon>
    </lineage>
</organism>
<dbReference type="PANTHER" id="PTHR33657:SF6">
    <property type="entry name" value="SECRETED PROTEIN"/>
    <property type="match status" value="1"/>
</dbReference>
<dbReference type="EMBL" id="CP001778">
    <property type="protein sequence ID" value="ADD41486.1"/>
    <property type="molecule type" value="Genomic_DNA"/>
</dbReference>
<feature type="transmembrane region" description="Helical" evidence="5">
    <location>
        <begin position="255"/>
        <end position="272"/>
    </location>
</feature>